<proteinExistence type="predicted"/>
<dbReference type="Pfam" id="PF13529">
    <property type="entry name" value="Peptidase_C39_2"/>
    <property type="match status" value="1"/>
</dbReference>
<evidence type="ECO:0000313" key="3">
    <source>
        <dbReference type="Proteomes" id="UP000195918"/>
    </source>
</evidence>
<dbReference type="AlphaFoldDB" id="A0A1X6WSI0"/>
<name>A0A1X6WSI0_9ENTE</name>
<dbReference type="EMBL" id="FWFD01000022">
    <property type="protein sequence ID" value="SLM87234.1"/>
    <property type="molecule type" value="Genomic_DNA"/>
</dbReference>
<feature type="domain" description="Peptidase C39-like" evidence="1">
    <location>
        <begin position="71"/>
        <end position="212"/>
    </location>
</feature>
<organism evidence="2 3">
    <name type="scientific">Vagococcus fluvialis bH819</name>
    <dbReference type="NCBI Taxonomy" id="1255619"/>
    <lineage>
        <taxon>Bacteria</taxon>
        <taxon>Bacillati</taxon>
        <taxon>Bacillota</taxon>
        <taxon>Bacilli</taxon>
        <taxon>Lactobacillales</taxon>
        <taxon>Enterococcaceae</taxon>
        <taxon>Vagococcus</taxon>
    </lineage>
</organism>
<dbReference type="InterPro" id="IPR039564">
    <property type="entry name" value="Peptidase_C39-like"/>
</dbReference>
<evidence type="ECO:0000313" key="2">
    <source>
        <dbReference type="EMBL" id="SLM87234.1"/>
    </source>
</evidence>
<dbReference type="RefSeq" id="WP_086952852.1">
    <property type="nucleotide sequence ID" value="NZ_FWFD01000022.1"/>
</dbReference>
<keyword evidence="3" id="KW-1185">Reference proteome</keyword>
<evidence type="ECO:0000259" key="1">
    <source>
        <dbReference type="Pfam" id="PF13529"/>
    </source>
</evidence>
<dbReference type="Gene3D" id="3.90.70.10">
    <property type="entry name" value="Cysteine proteinases"/>
    <property type="match status" value="1"/>
</dbReference>
<accession>A0A1X6WSI0</accession>
<gene>
    <name evidence="2" type="ORF">FM121_14130</name>
</gene>
<sequence>MKKSLLLLGVAVLIIILVCFTTYVNQAMIKSSDKNSYKPSKKRMVPKKKIKNSYLEQTNTDIFERKFSNRLEVPLILQTDKRWKDEFYGLLTENPQQNSLAINGCAIVSLAMIASFIEKKEVSPIDVLEWSGSNYFIENQGTSWDIFSDFSVHNNYICENLGFNIELVKKHLSEGHPVVTSVKPGIFTKVGHIMVLSGYDEKNNSFWVNDPNDAEEKENSQKSFSQLEIELEVINYWTIYK</sequence>
<protein>
    <recommendedName>
        <fullName evidence="1">Peptidase C39-like domain-containing protein</fullName>
    </recommendedName>
</protein>
<dbReference type="Proteomes" id="UP000195918">
    <property type="component" value="Unassembled WGS sequence"/>
</dbReference>
<reference evidence="3" key="1">
    <citation type="submission" date="2017-02" db="EMBL/GenBank/DDBJ databases">
        <authorList>
            <person name="Dridi B."/>
        </authorList>
    </citation>
    <scope>NUCLEOTIDE SEQUENCE [LARGE SCALE GENOMIC DNA]</scope>
    <source>
        <strain evidence="3">bH819</strain>
    </source>
</reference>